<evidence type="ECO:0000313" key="2">
    <source>
        <dbReference type="EMBL" id="AVK77265.1"/>
    </source>
</evidence>
<feature type="region of interest" description="Disordered" evidence="1">
    <location>
        <begin position="69"/>
        <end position="121"/>
    </location>
</feature>
<feature type="region of interest" description="Disordered" evidence="1">
    <location>
        <begin position="321"/>
        <end position="477"/>
    </location>
</feature>
<gene>
    <name evidence="2" type="ORF">pmac_cds_577</name>
</gene>
<dbReference type="KEGG" id="vg:36841720"/>
<evidence type="ECO:0000256" key="1">
    <source>
        <dbReference type="SAM" id="MobiDB-lite"/>
    </source>
</evidence>
<name>A0A2U7UFV7_9VIRU</name>
<feature type="region of interest" description="Disordered" evidence="1">
    <location>
        <begin position="514"/>
        <end position="535"/>
    </location>
</feature>
<reference evidence="2" key="1">
    <citation type="journal article" date="2018" name="Nat. Commun.">
        <title>Diversity and evolution of the emerging Pandoraviridae family.</title>
        <authorList>
            <person name="Legendre M."/>
            <person name="Fabre E."/>
            <person name="Poirot O."/>
            <person name="Jeudy S."/>
            <person name="Lartigue A."/>
            <person name="Alempic J.M."/>
            <person name="Beucher L."/>
            <person name="Philippe N."/>
            <person name="Bertaux L."/>
            <person name="Christo-Foroux E."/>
            <person name="Labadie K."/>
            <person name="Coute Y."/>
            <person name="Abergel C."/>
            <person name="Claverie J.M."/>
        </authorList>
    </citation>
    <scope>NUCLEOTIDE SEQUENCE [LARGE SCALE GENOMIC DNA]</scope>
    <source>
        <strain evidence="2">Macleodensis</strain>
    </source>
</reference>
<dbReference type="EMBL" id="MG011691">
    <property type="protein sequence ID" value="AVK77265.1"/>
    <property type="molecule type" value="Genomic_DNA"/>
</dbReference>
<dbReference type="GeneID" id="36841720"/>
<sequence>MEGDRTLLAYANDAGQDATDIWCAQRSDSRERTTESTADDATAESGDDVDVCDDRDNNYYGPLYALIADDDDDLGSDAVADATSEEDGPRAFAYEGPAAGDDDDDATYGDWSRTDDDDATWPLQSYETPSAQDNDALPSDIGDLLPAYQDLEDTAVDAHASDNVNLLGHYDPAFNLFYANVLASASPIEILPNGNGDDGDDSTAIAMDAIACLDETPTSSDRPSSADSDTTEQGIATVCLDGLIDDVPVDATISSDASEDVAVAQSDTTQVDEPVIEPCVCTSDTQSPTPDVEQCVAIVDSVGDGSCGPEADPDATRPLAAAEEMADETSHDIATRTTAKPDLSGDVSNVGDSGNIGDNDDGVDDDDADQLVIASFDPINVPTPSAALDPDALMPEKEEEKKADPGSEPNAGACAHDGNNGDQALPSEESTAPQAAADVESVGASADASTASEPVETGAAPSTDLASSSSSSSSWWSPWSWWSGKAAPAGTASAASDARLKAPGLVLTKADLDSVKLRPVSNRGPRPPVSPTPDGVLGQLLGLFGGIAAASASDSGSSNGVDNTRPPSVRALVAAMEGVSTHSA</sequence>
<feature type="compositionally biased region" description="Low complexity" evidence="1">
    <location>
        <begin position="467"/>
        <end position="477"/>
    </location>
</feature>
<proteinExistence type="predicted"/>
<protein>
    <submittedName>
        <fullName evidence="2">Uncharacterized protein</fullName>
    </submittedName>
</protein>
<dbReference type="RefSeq" id="YP_009481261.1">
    <property type="nucleotide sequence ID" value="NC_037665.1"/>
</dbReference>
<dbReference type="Proteomes" id="UP000249758">
    <property type="component" value="Segment"/>
</dbReference>
<feature type="compositionally biased region" description="Low complexity" evidence="1">
    <location>
        <begin position="348"/>
        <end position="357"/>
    </location>
</feature>
<organism evidence="2">
    <name type="scientific">Pandoravirus macleodensis</name>
    <dbReference type="NCBI Taxonomy" id="2107707"/>
    <lineage>
        <taxon>Viruses</taxon>
        <taxon>Pandoravirus</taxon>
    </lineage>
</organism>
<accession>A0A2U7UFV7</accession>
<feature type="compositionally biased region" description="Acidic residues" evidence="1">
    <location>
        <begin position="37"/>
        <end position="51"/>
    </location>
</feature>
<feature type="region of interest" description="Disordered" evidence="1">
    <location>
        <begin position="22"/>
        <end position="54"/>
    </location>
</feature>
<feature type="compositionally biased region" description="Acidic residues" evidence="1">
    <location>
        <begin position="358"/>
        <end position="369"/>
    </location>
</feature>
<feature type="compositionally biased region" description="Basic and acidic residues" evidence="1">
    <location>
        <begin position="394"/>
        <end position="405"/>
    </location>
</feature>